<gene>
    <name evidence="1" type="ORF">KSP39_PZI017205</name>
</gene>
<sequence length="129" mass="13878">MAMPLVNAAVMNHHLPDLTSEKFSLRSVIPSTRTTSLSPEPPANIGSIHPSPGSIHTWPDLSISGLIPPSTTEDSHLRRFSTPRFHLGLLSTHLRLQILQCFDVLEKHKTGALVPLLTESGALAGSTSS</sequence>
<comment type="caution">
    <text evidence="1">The sequence shown here is derived from an EMBL/GenBank/DDBJ whole genome shotgun (WGS) entry which is preliminary data.</text>
</comment>
<reference evidence="1 2" key="1">
    <citation type="journal article" date="2022" name="Nat. Plants">
        <title>Genomes of leafy and leafless Platanthera orchids illuminate the evolution of mycoheterotrophy.</title>
        <authorList>
            <person name="Li M.H."/>
            <person name="Liu K.W."/>
            <person name="Li Z."/>
            <person name="Lu H.C."/>
            <person name="Ye Q.L."/>
            <person name="Zhang D."/>
            <person name="Wang J.Y."/>
            <person name="Li Y.F."/>
            <person name="Zhong Z.M."/>
            <person name="Liu X."/>
            <person name="Yu X."/>
            <person name="Liu D.K."/>
            <person name="Tu X.D."/>
            <person name="Liu B."/>
            <person name="Hao Y."/>
            <person name="Liao X.Y."/>
            <person name="Jiang Y.T."/>
            <person name="Sun W.H."/>
            <person name="Chen J."/>
            <person name="Chen Y.Q."/>
            <person name="Ai Y."/>
            <person name="Zhai J.W."/>
            <person name="Wu S.S."/>
            <person name="Zhou Z."/>
            <person name="Hsiao Y.Y."/>
            <person name="Wu W.L."/>
            <person name="Chen Y.Y."/>
            <person name="Lin Y.F."/>
            <person name="Hsu J.L."/>
            <person name="Li C.Y."/>
            <person name="Wang Z.W."/>
            <person name="Zhao X."/>
            <person name="Zhong W.Y."/>
            <person name="Ma X.K."/>
            <person name="Ma L."/>
            <person name="Huang J."/>
            <person name="Chen G.Z."/>
            <person name="Huang M.Z."/>
            <person name="Huang L."/>
            <person name="Peng D.H."/>
            <person name="Luo Y.B."/>
            <person name="Zou S.Q."/>
            <person name="Chen S.P."/>
            <person name="Lan S."/>
            <person name="Tsai W.C."/>
            <person name="Van de Peer Y."/>
            <person name="Liu Z.J."/>
        </authorList>
    </citation>
    <scope>NUCLEOTIDE SEQUENCE [LARGE SCALE GENOMIC DNA]</scope>
    <source>
        <strain evidence="1">Lor287</strain>
    </source>
</reference>
<evidence type="ECO:0000313" key="1">
    <source>
        <dbReference type="EMBL" id="KAK8928496.1"/>
    </source>
</evidence>
<evidence type="ECO:0000313" key="2">
    <source>
        <dbReference type="Proteomes" id="UP001418222"/>
    </source>
</evidence>
<dbReference type="AlphaFoldDB" id="A0AAP0FZK5"/>
<accession>A0AAP0FZK5</accession>
<organism evidence="1 2">
    <name type="scientific">Platanthera zijinensis</name>
    <dbReference type="NCBI Taxonomy" id="2320716"/>
    <lineage>
        <taxon>Eukaryota</taxon>
        <taxon>Viridiplantae</taxon>
        <taxon>Streptophyta</taxon>
        <taxon>Embryophyta</taxon>
        <taxon>Tracheophyta</taxon>
        <taxon>Spermatophyta</taxon>
        <taxon>Magnoliopsida</taxon>
        <taxon>Liliopsida</taxon>
        <taxon>Asparagales</taxon>
        <taxon>Orchidaceae</taxon>
        <taxon>Orchidoideae</taxon>
        <taxon>Orchideae</taxon>
        <taxon>Orchidinae</taxon>
        <taxon>Platanthera</taxon>
    </lineage>
</organism>
<proteinExistence type="predicted"/>
<dbReference type="EMBL" id="JBBWWQ010000015">
    <property type="protein sequence ID" value="KAK8928496.1"/>
    <property type="molecule type" value="Genomic_DNA"/>
</dbReference>
<name>A0AAP0FZK5_9ASPA</name>
<dbReference type="Proteomes" id="UP001418222">
    <property type="component" value="Unassembled WGS sequence"/>
</dbReference>
<keyword evidence="2" id="KW-1185">Reference proteome</keyword>
<protein>
    <submittedName>
        <fullName evidence="1">Uncharacterized protein</fullName>
    </submittedName>
</protein>